<evidence type="ECO:0000313" key="6">
    <source>
        <dbReference type="EMBL" id="GAA0245455.1"/>
    </source>
</evidence>
<evidence type="ECO:0000259" key="4">
    <source>
        <dbReference type="PROSITE" id="PS50113"/>
    </source>
</evidence>
<feature type="domain" description="ANTAR" evidence="5">
    <location>
        <begin position="13"/>
        <end position="74"/>
    </location>
</feature>
<keyword evidence="3" id="KW-0804">Transcription</keyword>
<reference evidence="6 7" key="1">
    <citation type="journal article" date="2019" name="Int. J. Syst. Evol. Microbiol.">
        <title>The Global Catalogue of Microorganisms (GCM) 10K type strain sequencing project: providing services to taxonomists for standard genome sequencing and annotation.</title>
        <authorList>
            <consortium name="The Broad Institute Genomics Platform"/>
            <consortium name="The Broad Institute Genome Sequencing Center for Infectious Disease"/>
            <person name="Wu L."/>
            <person name="Ma J."/>
        </authorList>
    </citation>
    <scope>NUCLEOTIDE SEQUENCE [LARGE SCALE GENOMIC DNA]</scope>
    <source>
        <strain evidence="6 7">JCM 3380</strain>
    </source>
</reference>
<dbReference type="SMART" id="SM01012">
    <property type="entry name" value="ANTAR"/>
    <property type="match status" value="1"/>
</dbReference>
<dbReference type="Pfam" id="PF07228">
    <property type="entry name" value="SpoIIE"/>
    <property type="match status" value="1"/>
</dbReference>
<keyword evidence="1" id="KW-0378">Hydrolase</keyword>
<dbReference type="InterPro" id="IPR000700">
    <property type="entry name" value="PAS-assoc_C"/>
</dbReference>
<dbReference type="InterPro" id="IPR013655">
    <property type="entry name" value="PAS_fold_3"/>
</dbReference>
<dbReference type="PROSITE" id="PS50921">
    <property type="entry name" value="ANTAR"/>
    <property type="match status" value="1"/>
</dbReference>
<proteinExistence type="predicted"/>
<dbReference type="InterPro" id="IPR052016">
    <property type="entry name" value="Bact_Sigma-Reg"/>
</dbReference>
<dbReference type="InterPro" id="IPR036457">
    <property type="entry name" value="PPM-type-like_dom_sf"/>
</dbReference>
<dbReference type="PANTHER" id="PTHR43156:SF2">
    <property type="entry name" value="STAGE II SPORULATION PROTEIN E"/>
    <property type="match status" value="1"/>
</dbReference>
<evidence type="ECO:0000259" key="5">
    <source>
        <dbReference type="PROSITE" id="PS50921"/>
    </source>
</evidence>
<evidence type="ECO:0000256" key="1">
    <source>
        <dbReference type="ARBA" id="ARBA00022801"/>
    </source>
</evidence>
<dbReference type="EMBL" id="BAAABU010000013">
    <property type="protein sequence ID" value="GAA0245455.1"/>
    <property type="molecule type" value="Genomic_DNA"/>
</dbReference>
<dbReference type="InterPro" id="IPR000014">
    <property type="entry name" value="PAS"/>
</dbReference>
<dbReference type="Pfam" id="PF08447">
    <property type="entry name" value="PAS_3"/>
    <property type="match status" value="1"/>
</dbReference>
<evidence type="ECO:0000256" key="2">
    <source>
        <dbReference type="ARBA" id="ARBA00023015"/>
    </source>
</evidence>
<dbReference type="InterPro" id="IPR003018">
    <property type="entry name" value="GAF"/>
</dbReference>
<evidence type="ECO:0000313" key="7">
    <source>
        <dbReference type="Proteomes" id="UP001500416"/>
    </source>
</evidence>
<name>A0ABN0UBV3_9PSEU</name>
<dbReference type="SUPFAM" id="SSF55781">
    <property type="entry name" value="GAF domain-like"/>
    <property type="match status" value="1"/>
</dbReference>
<evidence type="ECO:0000256" key="3">
    <source>
        <dbReference type="ARBA" id="ARBA00023163"/>
    </source>
</evidence>
<dbReference type="InterPro" id="IPR036388">
    <property type="entry name" value="WH-like_DNA-bd_sf"/>
</dbReference>
<dbReference type="Pfam" id="PF13185">
    <property type="entry name" value="GAF_2"/>
    <property type="match status" value="1"/>
</dbReference>
<dbReference type="Gene3D" id="3.30.450.20">
    <property type="entry name" value="PAS domain"/>
    <property type="match status" value="2"/>
</dbReference>
<accession>A0ABN0UBV3</accession>
<dbReference type="SMART" id="SM00331">
    <property type="entry name" value="PP2C_SIG"/>
    <property type="match status" value="1"/>
</dbReference>
<dbReference type="Gene3D" id="1.10.10.10">
    <property type="entry name" value="Winged helix-like DNA-binding domain superfamily/Winged helix DNA-binding domain"/>
    <property type="match status" value="1"/>
</dbReference>
<dbReference type="Gene3D" id="2.10.70.100">
    <property type="match status" value="1"/>
</dbReference>
<keyword evidence="2" id="KW-0805">Transcription regulation</keyword>
<sequence>MSATPVSRLAATVERLRREIQEANAAADGRALIELAKGVLVERLRCGPAHAARQLETLAEQASVTPLELAADLVNQAAQDRVTEAVGEFLVRASDELSAAVRLRTAESAVLSGGDTQRVAESVLAHAARPLGATAVAIWSAATDSSLTLAGFAGITPGEASRWRYVPPGVATPARRALIEREPVWIEDLAAAGLPSVGPSGGRAVLPTVTGGRLLGVLEVCWPRPLEPQPQPVHRQLDALAELCGHALDADAAAATTPDVSELEALADGLFDSALVLRPHLDDTGALADFRIAHLNPAFVDLTGRPRGLVSGALLLEAYPMAGAGQLFDKVEHVYATGESFRTERMTFTEMVDQVPLTVVAAISITRHGDAVLVVWRVEDEVARLATLLQHAQRLGRVGGFEENTALGEITWSSQLYSLWGLEPAADPVPLAQLTAHAHEDDVPAIDRFLRTVLRYRRAGSAAFRLLRPDGVARHIRVVAEPVLDPSGHLLAVRGAFQDISAQHWTEVALSATRDRLADTEQHVAEQQRLTVQLQHAIMPAAEPSIEAFGLRIAVRYRPSGGDHVVGGDWYDAVVLPSKQVLLSVGDITGHGIKAATGMVVLRNALRGLAATGAGPGQMLTWLNLVAHHLTDHILATAVCGVYDPETRVLRWARAGHPAPVLVRGGKATALPLLSGVLLGALAEGTYEQDEVQLEVGDTLLLYTDGLIERRDVPLDECLERLLVVSARFEGTLEDRLDDLLDGSDSNTDDDTCVVGLQVT</sequence>
<dbReference type="RefSeq" id="WP_343936410.1">
    <property type="nucleotide sequence ID" value="NZ_BAAABU010000013.1"/>
</dbReference>
<dbReference type="InterPro" id="IPR005561">
    <property type="entry name" value="ANTAR"/>
</dbReference>
<dbReference type="PROSITE" id="PS50113">
    <property type="entry name" value="PAC"/>
    <property type="match status" value="1"/>
</dbReference>
<dbReference type="PANTHER" id="PTHR43156">
    <property type="entry name" value="STAGE II SPORULATION PROTEIN E-RELATED"/>
    <property type="match status" value="1"/>
</dbReference>
<protein>
    <submittedName>
        <fullName evidence="6">SpoIIE family protein phosphatase</fullName>
    </submittedName>
</protein>
<dbReference type="InterPro" id="IPR001932">
    <property type="entry name" value="PPM-type_phosphatase-like_dom"/>
</dbReference>
<dbReference type="Pfam" id="PF03861">
    <property type="entry name" value="ANTAR"/>
    <property type="match status" value="1"/>
</dbReference>
<dbReference type="SUPFAM" id="SSF55785">
    <property type="entry name" value="PYP-like sensor domain (PAS domain)"/>
    <property type="match status" value="1"/>
</dbReference>
<dbReference type="Gene3D" id="3.60.40.10">
    <property type="entry name" value="PPM-type phosphatase domain"/>
    <property type="match status" value="1"/>
</dbReference>
<feature type="domain" description="PAC" evidence="4">
    <location>
        <begin position="460"/>
        <end position="512"/>
    </location>
</feature>
<dbReference type="InterPro" id="IPR029016">
    <property type="entry name" value="GAF-like_dom_sf"/>
</dbReference>
<gene>
    <name evidence="6" type="ORF">GCM10010492_51040</name>
</gene>
<dbReference type="CDD" id="cd00130">
    <property type="entry name" value="PAS"/>
    <property type="match status" value="1"/>
</dbReference>
<dbReference type="Proteomes" id="UP001500416">
    <property type="component" value="Unassembled WGS sequence"/>
</dbReference>
<organism evidence="6 7">
    <name type="scientific">Saccharothrix mutabilis subsp. mutabilis</name>
    <dbReference type="NCBI Taxonomy" id="66855"/>
    <lineage>
        <taxon>Bacteria</taxon>
        <taxon>Bacillati</taxon>
        <taxon>Actinomycetota</taxon>
        <taxon>Actinomycetes</taxon>
        <taxon>Pseudonocardiales</taxon>
        <taxon>Pseudonocardiaceae</taxon>
        <taxon>Saccharothrix</taxon>
    </lineage>
</organism>
<dbReference type="Gene3D" id="3.30.450.40">
    <property type="match status" value="1"/>
</dbReference>
<keyword evidence="7" id="KW-1185">Reference proteome</keyword>
<comment type="caution">
    <text evidence="6">The sequence shown here is derived from an EMBL/GenBank/DDBJ whole genome shotgun (WGS) entry which is preliminary data.</text>
</comment>
<dbReference type="SUPFAM" id="SSF81606">
    <property type="entry name" value="PP2C-like"/>
    <property type="match status" value="1"/>
</dbReference>
<dbReference type="InterPro" id="IPR035965">
    <property type="entry name" value="PAS-like_dom_sf"/>
</dbReference>